<comment type="subcellular location">
    <subcellularLocation>
        <location evidence="1 12">Nucleus</location>
    </subcellularLocation>
</comment>
<comment type="similarity">
    <text evidence="2">Belongs to the nuclear hormone receptor family. NR5 subfamily.</text>
</comment>
<dbReference type="GO" id="GO:0009755">
    <property type="term" value="P:hormone-mediated signaling pathway"/>
    <property type="evidence" value="ECO:0007669"/>
    <property type="project" value="TreeGrafter"/>
</dbReference>
<dbReference type="Ensembl" id="ENSCSET00000018853.1">
    <property type="protein sequence ID" value="ENSCSEP00000018622.1"/>
    <property type="gene ID" value="ENSCSEG00000011924.1"/>
</dbReference>
<evidence type="ECO:0000256" key="13">
    <source>
        <dbReference type="SAM" id="MobiDB-lite"/>
    </source>
</evidence>
<organism evidence="16 17">
    <name type="scientific">Cynoglossus semilaevis</name>
    <name type="common">Tongue sole</name>
    <dbReference type="NCBI Taxonomy" id="244447"/>
    <lineage>
        <taxon>Eukaryota</taxon>
        <taxon>Metazoa</taxon>
        <taxon>Chordata</taxon>
        <taxon>Craniata</taxon>
        <taxon>Vertebrata</taxon>
        <taxon>Euteleostomi</taxon>
        <taxon>Actinopterygii</taxon>
        <taxon>Neopterygii</taxon>
        <taxon>Teleostei</taxon>
        <taxon>Neoteleostei</taxon>
        <taxon>Acanthomorphata</taxon>
        <taxon>Carangaria</taxon>
        <taxon>Pleuronectiformes</taxon>
        <taxon>Pleuronectoidei</taxon>
        <taxon>Cynoglossidae</taxon>
        <taxon>Cynoglossinae</taxon>
        <taxon>Cynoglossus</taxon>
    </lineage>
</organism>
<dbReference type="InParanoid" id="A0A3P8VWA7"/>
<dbReference type="InterPro" id="IPR016355">
    <property type="entry name" value="NR5-like"/>
</dbReference>
<dbReference type="GO" id="GO:0009888">
    <property type="term" value="P:tissue development"/>
    <property type="evidence" value="ECO:0007669"/>
    <property type="project" value="TreeGrafter"/>
</dbReference>
<feature type="domain" description="Nuclear receptor" evidence="14">
    <location>
        <begin position="47"/>
        <end position="122"/>
    </location>
</feature>
<proteinExistence type="inferred from homology"/>
<accession>A0A3P8VWA7</accession>
<dbReference type="InterPro" id="IPR001628">
    <property type="entry name" value="Znf_hrmn_rcpt"/>
</dbReference>
<evidence type="ECO:0000256" key="9">
    <source>
        <dbReference type="ARBA" id="ARBA00023170"/>
    </source>
</evidence>
<evidence type="ECO:0000256" key="10">
    <source>
        <dbReference type="ARBA" id="ARBA00023242"/>
    </source>
</evidence>
<dbReference type="STRING" id="244447.ENSCSEP00000018622"/>
<evidence type="ECO:0000256" key="1">
    <source>
        <dbReference type="ARBA" id="ARBA00004123"/>
    </source>
</evidence>
<dbReference type="FunCoup" id="A0A3P8VWA7">
    <property type="interactions" value="192"/>
</dbReference>
<dbReference type="PROSITE" id="PS00031">
    <property type="entry name" value="NUCLEAR_REC_DBD_1"/>
    <property type="match status" value="1"/>
</dbReference>
<reference evidence="16 17" key="1">
    <citation type="journal article" date="2014" name="Nat. Genet.">
        <title>Whole-genome sequence of a flatfish provides insights into ZW sex chromosome evolution and adaptation to a benthic lifestyle.</title>
        <authorList>
            <person name="Chen S."/>
            <person name="Zhang G."/>
            <person name="Shao C."/>
            <person name="Huang Q."/>
            <person name="Liu G."/>
            <person name="Zhang P."/>
            <person name="Song W."/>
            <person name="An N."/>
            <person name="Chalopin D."/>
            <person name="Volff J.N."/>
            <person name="Hong Y."/>
            <person name="Li Q."/>
            <person name="Sha Z."/>
            <person name="Zhou H."/>
            <person name="Xie M."/>
            <person name="Yu Q."/>
            <person name="Liu Y."/>
            <person name="Xiang H."/>
            <person name="Wang N."/>
            <person name="Wu K."/>
            <person name="Yang C."/>
            <person name="Zhou Q."/>
            <person name="Liao X."/>
            <person name="Yang L."/>
            <person name="Hu Q."/>
            <person name="Zhang J."/>
            <person name="Meng L."/>
            <person name="Jin L."/>
            <person name="Tian Y."/>
            <person name="Lian J."/>
            <person name="Yang J."/>
            <person name="Miao G."/>
            <person name="Liu S."/>
            <person name="Liang Z."/>
            <person name="Yan F."/>
            <person name="Li Y."/>
            <person name="Sun B."/>
            <person name="Zhang H."/>
            <person name="Zhang J."/>
            <person name="Zhu Y."/>
            <person name="Du M."/>
            <person name="Zhao Y."/>
            <person name="Schartl M."/>
            <person name="Tang Q."/>
            <person name="Wang J."/>
        </authorList>
    </citation>
    <scope>NUCLEOTIDE SEQUENCE</scope>
</reference>
<dbReference type="Pfam" id="PF00104">
    <property type="entry name" value="Hormone_recep"/>
    <property type="match status" value="1"/>
</dbReference>
<feature type="region of interest" description="Disordered" evidence="13">
    <location>
        <begin position="148"/>
        <end position="190"/>
    </location>
</feature>
<evidence type="ECO:0000256" key="3">
    <source>
        <dbReference type="ARBA" id="ARBA00022723"/>
    </source>
</evidence>
<keyword evidence="6 12" id="KW-0805">Transcription regulation</keyword>
<dbReference type="GO" id="GO:0000978">
    <property type="term" value="F:RNA polymerase II cis-regulatory region sequence-specific DNA binding"/>
    <property type="evidence" value="ECO:0007669"/>
    <property type="project" value="TreeGrafter"/>
</dbReference>
<dbReference type="Pfam" id="PF00105">
    <property type="entry name" value="zf-C4"/>
    <property type="match status" value="1"/>
</dbReference>
<feature type="compositionally biased region" description="Basic and acidic residues" evidence="13">
    <location>
        <begin position="158"/>
        <end position="174"/>
    </location>
</feature>
<feature type="compositionally biased region" description="Basic and acidic residues" evidence="13">
    <location>
        <begin position="34"/>
        <end position="44"/>
    </location>
</feature>
<dbReference type="InterPro" id="IPR035500">
    <property type="entry name" value="NHR-like_dom_sf"/>
</dbReference>
<keyword evidence="3 12" id="KW-0479">Metal-binding</keyword>
<dbReference type="PANTHER" id="PTHR24086">
    <property type="entry name" value="NUCLEAR RECEPTOR SUBFAMILY 5 GROUP A"/>
    <property type="match status" value="1"/>
</dbReference>
<evidence type="ECO:0000256" key="8">
    <source>
        <dbReference type="ARBA" id="ARBA00023163"/>
    </source>
</evidence>
<evidence type="ECO:0000313" key="16">
    <source>
        <dbReference type="Ensembl" id="ENSCSEP00000018622.1"/>
    </source>
</evidence>
<keyword evidence="17" id="KW-1185">Reference proteome</keyword>
<dbReference type="PRINTS" id="PR00047">
    <property type="entry name" value="STROIDFINGER"/>
</dbReference>
<dbReference type="SUPFAM" id="SSF57716">
    <property type="entry name" value="Glucocorticoid receptor-like (DNA-binding domain)"/>
    <property type="match status" value="1"/>
</dbReference>
<protein>
    <submittedName>
        <fullName evidence="16">Nuclear receptor subfamily 5, group A, member 5</fullName>
    </submittedName>
</protein>
<dbReference type="SMART" id="SM00399">
    <property type="entry name" value="ZnF_C4"/>
    <property type="match status" value="1"/>
</dbReference>
<evidence type="ECO:0000256" key="2">
    <source>
        <dbReference type="ARBA" id="ARBA00007536"/>
    </source>
</evidence>
<dbReference type="Proteomes" id="UP000265120">
    <property type="component" value="Chromosome 17"/>
</dbReference>
<dbReference type="PROSITE" id="PS51843">
    <property type="entry name" value="NR_LBD"/>
    <property type="match status" value="1"/>
</dbReference>
<keyword evidence="5 12" id="KW-0862">Zinc</keyword>
<evidence type="ECO:0000256" key="4">
    <source>
        <dbReference type="ARBA" id="ARBA00022771"/>
    </source>
</evidence>
<dbReference type="KEGG" id="csem:103392859"/>
<feature type="compositionally biased region" description="Polar residues" evidence="13">
    <location>
        <begin position="178"/>
        <end position="189"/>
    </location>
</feature>
<dbReference type="PIRSF" id="PIRSF002530">
    <property type="entry name" value="Nuc_orph_FTZ-F1"/>
    <property type="match status" value="1"/>
</dbReference>
<dbReference type="GO" id="GO:0090575">
    <property type="term" value="C:RNA polymerase II transcription regulator complex"/>
    <property type="evidence" value="ECO:0007669"/>
    <property type="project" value="TreeGrafter"/>
</dbReference>
<evidence type="ECO:0000256" key="7">
    <source>
        <dbReference type="ARBA" id="ARBA00023125"/>
    </source>
</evidence>
<dbReference type="InterPro" id="IPR013088">
    <property type="entry name" value="Znf_NHR/GATA"/>
</dbReference>
<dbReference type="CDD" id="cd06944">
    <property type="entry name" value="NR_LBD_Ftz-F1_like"/>
    <property type="match status" value="1"/>
</dbReference>
<dbReference type="OrthoDB" id="5771769at2759"/>
<evidence type="ECO:0000256" key="6">
    <source>
        <dbReference type="ARBA" id="ARBA00023015"/>
    </source>
</evidence>
<dbReference type="Gene3D" id="3.30.50.10">
    <property type="entry name" value="Erythroid Transcription Factor GATA-1, subunit A"/>
    <property type="match status" value="1"/>
</dbReference>
<keyword evidence="7 12" id="KW-0238">DNA-binding</keyword>
<evidence type="ECO:0000256" key="11">
    <source>
        <dbReference type="PIRSR" id="PIRSR002530-1"/>
    </source>
</evidence>
<feature type="region of interest" description="Disordered" evidence="13">
    <location>
        <begin position="23"/>
        <end position="44"/>
    </location>
</feature>
<evidence type="ECO:0000256" key="5">
    <source>
        <dbReference type="ARBA" id="ARBA00022833"/>
    </source>
</evidence>
<dbReference type="GO" id="GO:0008270">
    <property type="term" value="F:zinc ion binding"/>
    <property type="evidence" value="ECO:0007669"/>
    <property type="project" value="UniProtKB-KW"/>
</dbReference>
<dbReference type="RefSeq" id="XP_008327830.1">
    <property type="nucleotide sequence ID" value="XM_008329608.3"/>
</dbReference>
<dbReference type="SMART" id="SM00430">
    <property type="entry name" value="HOLI"/>
    <property type="match status" value="1"/>
</dbReference>
<keyword evidence="10 12" id="KW-0539">Nucleus</keyword>
<dbReference type="PANTHER" id="PTHR24086:SF42">
    <property type="entry name" value="NR5A5 PROTEIN"/>
    <property type="match status" value="1"/>
</dbReference>
<dbReference type="PROSITE" id="PS51030">
    <property type="entry name" value="NUCLEAR_REC_DBD_2"/>
    <property type="match status" value="1"/>
</dbReference>
<dbReference type="CTD" id="407626"/>
<dbReference type="PRINTS" id="PR00398">
    <property type="entry name" value="STRDHORMONER"/>
</dbReference>
<feature type="binding site" evidence="11">
    <location>
        <begin position="419"/>
        <end position="422"/>
    </location>
    <ligand>
        <name>a phospholipid derivative</name>
        <dbReference type="ChEBI" id="CHEBI:16247"/>
    </ligand>
</feature>
<feature type="binding site" evidence="11">
    <location>
        <position position="514"/>
    </location>
    <ligand>
        <name>a phospholipid derivative</name>
        <dbReference type="ChEBI" id="CHEBI:16247"/>
    </ligand>
</feature>
<dbReference type="AlphaFoldDB" id="A0A3P8VWA7"/>
<dbReference type="FunFam" id="1.10.565.10:FF:000011">
    <property type="entry name" value="Nuclear receptor subfamily 5, group A, member 2"/>
    <property type="match status" value="1"/>
</dbReference>
<reference evidence="16" key="3">
    <citation type="submission" date="2025-09" db="UniProtKB">
        <authorList>
            <consortium name="Ensembl"/>
        </authorList>
    </citation>
    <scope>IDENTIFICATION</scope>
</reference>
<evidence type="ECO:0000313" key="17">
    <source>
        <dbReference type="Proteomes" id="UP000265120"/>
    </source>
</evidence>
<name>A0A3P8VWA7_CYNSE</name>
<dbReference type="OMA" id="EHTQQSH"/>
<dbReference type="SUPFAM" id="SSF48508">
    <property type="entry name" value="Nuclear receptor ligand-binding domain"/>
    <property type="match status" value="1"/>
</dbReference>
<dbReference type="GeneID" id="103392859"/>
<dbReference type="GeneTree" id="ENSGT00940000153391"/>
<sequence>MDLDAYHPHMPWPLVHHPDHCPDNLEGSSTSQEVKAETNGRPEVESEDACPICGDKVSGYHYGLLTCESCKGFFKRSVQNNKHYTCSEQQRCPMNLSQRKRCPFCRFQKCLAVGMKREAVRADRMRGGRNKFGPLYRRDRQMKQQRAHLQTSSAPYRIKQETTHAQRPTTRDDLPVANHTSTPSSSDAFHQTYMYSPGTVQSGVSVPLDCTVNTDRILTLPSLPCPARHYSTLPVFSQEKGDRAFTRSTAPADPVVHPNSAFTPRGTPVSATCSALRSGPSLSRALTQTSHTPPPAYPTTDFLNLLMECEQDESQMCAKVLASLQREQANRGKHDCLNTFSIICKMADQTLFGLVEWARNTTLFKELKVEDQMVLLQSCWSELLVLDHLCRQVDYGKEGCIYLVTGQQIEVSTIISQAGVTLSGLVSRTQDLVSKLKTLQLDRHEFVCLKYLVLFNPDVKDLQGRSQVEQIQERVNRALMEHTHYIHPGHSDKFGQLLLRLPEVRSISLQVEEYLYQRHLLGDLPCNSLLAEMLHTKHN</sequence>
<feature type="domain" description="NR LBD" evidence="15">
    <location>
        <begin position="312"/>
        <end position="537"/>
    </location>
</feature>
<evidence type="ECO:0000256" key="12">
    <source>
        <dbReference type="RuleBase" id="RU004334"/>
    </source>
</evidence>
<keyword evidence="8 12" id="KW-0804">Transcription</keyword>
<evidence type="ECO:0000259" key="15">
    <source>
        <dbReference type="PROSITE" id="PS51843"/>
    </source>
</evidence>
<dbReference type="InterPro" id="IPR001723">
    <property type="entry name" value="Nuclear_hrmn_rcpt"/>
</dbReference>
<reference evidence="16" key="2">
    <citation type="submission" date="2025-08" db="UniProtKB">
        <authorList>
            <consortium name="Ensembl"/>
        </authorList>
    </citation>
    <scope>IDENTIFICATION</scope>
</reference>
<keyword evidence="4 12" id="KW-0863">Zinc-finger</keyword>
<dbReference type="FunFam" id="3.30.50.10:FF:000006">
    <property type="entry name" value="Nuclear receptor subfamily 5 group A member"/>
    <property type="match status" value="1"/>
</dbReference>
<keyword evidence="9 12" id="KW-0675">Receptor</keyword>
<dbReference type="InterPro" id="IPR000536">
    <property type="entry name" value="Nucl_hrmn_rcpt_lig-bd"/>
</dbReference>
<evidence type="ECO:0000259" key="14">
    <source>
        <dbReference type="PROSITE" id="PS51030"/>
    </source>
</evidence>
<dbReference type="Gene3D" id="1.10.565.10">
    <property type="entry name" value="Retinoid X Receptor"/>
    <property type="match status" value="1"/>
</dbReference>
<dbReference type="CDD" id="cd07167">
    <property type="entry name" value="NR_DBD_Lrh-1_like"/>
    <property type="match status" value="1"/>
</dbReference>
<dbReference type="GO" id="GO:0004879">
    <property type="term" value="F:nuclear receptor activity"/>
    <property type="evidence" value="ECO:0007669"/>
    <property type="project" value="InterPro"/>
</dbReference>